<accession>A0AAV8VWE4</accession>
<dbReference type="EMBL" id="JANEYG010000025">
    <property type="protein sequence ID" value="KAJ8918505.1"/>
    <property type="molecule type" value="Genomic_DNA"/>
</dbReference>
<dbReference type="Proteomes" id="UP001159042">
    <property type="component" value="Unassembled WGS sequence"/>
</dbReference>
<evidence type="ECO:0000313" key="2">
    <source>
        <dbReference type="Proteomes" id="UP001159042"/>
    </source>
</evidence>
<organism evidence="1 2">
    <name type="scientific">Exocentrus adspersus</name>
    <dbReference type="NCBI Taxonomy" id="1586481"/>
    <lineage>
        <taxon>Eukaryota</taxon>
        <taxon>Metazoa</taxon>
        <taxon>Ecdysozoa</taxon>
        <taxon>Arthropoda</taxon>
        <taxon>Hexapoda</taxon>
        <taxon>Insecta</taxon>
        <taxon>Pterygota</taxon>
        <taxon>Neoptera</taxon>
        <taxon>Endopterygota</taxon>
        <taxon>Coleoptera</taxon>
        <taxon>Polyphaga</taxon>
        <taxon>Cucujiformia</taxon>
        <taxon>Chrysomeloidea</taxon>
        <taxon>Cerambycidae</taxon>
        <taxon>Lamiinae</taxon>
        <taxon>Acanthocinini</taxon>
        <taxon>Exocentrus</taxon>
    </lineage>
</organism>
<evidence type="ECO:0000313" key="1">
    <source>
        <dbReference type="EMBL" id="KAJ8918505.1"/>
    </source>
</evidence>
<name>A0AAV8VWE4_9CUCU</name>
<evidence type="ECO:0008006" key="3">
    <source>
        <dbReference type="Google" id="ProtNLM"/>
    </source>
</evidence>
<proteinExistence type="predicted"/>
<keyword evidence="2" id="KW-1185">Reference proteome</keyword>
<protein>
    <recommendedName>
        <fullName evidence="3">DUF4817 domain-containing protein</fullName>
    </recommendedName>
</protein>
<dbReference type="PANTHER" id="PTHR47326:SF1">
    <property type="entry name" value="HTH PSQ-TYPE DOMAIN-CONTAINING PROTEIN"/>
    <property type="match status" value="1"/>
</dbReference>
<gene>
    <name evidence="1" type="ORF">NQ315_015210</name>
</gene>
<dbReference type="AlphaFoldDB" id="A0AAV8VWE4"/>
<comment type="caution">
    <text evidence="1">The sequence shown here is derived from an EMBL/GenBank/DDBJ whole genome shotgun (WGS) entry which is preliminary data.</text>
</comment>
<dbReference type="PANTHER" id="PTHR47326">
    <property type="entry name" value="TRANSPOSABLE ELEMENT TC3 TRANSPOSASE-LIKE PROTEIN"/>
    <property type="match status" value="1"/>
</dbReference>
<sequence length="547" mass="62285">MTVEEFKEILHHAIKQHTDELVTEIRILKQEIVNLKESNIDMVRLLTKEPYNHNHDDNSKLNDSANSNTVVKSDIANCSFSSENTIIQKVSRNDGKLNRKNYLEGQSLAKYKHSSSQKCRNVVDSRKFVIGTGGQESEDDHHANGRKQKPRVVGFLQVNPINPQACCSLPERPLLSADNKIYIQQVNSAVLEALSATTMNLLQRLDNTNTGNPYAEGGDVTDVFEAVDLLHHNGIHHTAICFNIPIKSAEATLDTEDVVYDFCNGNYAAIIDYYVRQKKGSTRIPSNVSLEDDQFKDPHAIVNGFANYFSSVFSTDVADNHIALPDLNYQYKPHEEVCRIFNELYTERPPISRTVGKTIQRFEETGNVKNKPKLGRPKTATTQEKQLDVLLAIAESHHFSTRQVARDLEISQTSIRMVLKNVKYHPYKIQLVQELSDDSTNCKCKVNCININTFLEENQTEAKDPDYDDILTYCFLEEKLPYFSVFILSDGLFHTVRLRCGCHTIYRLRYFASHRKLPEPPINEDNELNNEYDDPNKCKEGTGHCIV</sequence>
<reference evidence="1 2" key="1">
    <citation type="journal article" date="2023" name="Insect Mol. Biol.">
        <title>Genome sequencing provides insights into the evolution of gene families encoding plant cell wall-degrading enzymes in longhorned beetles.</title>
        <authorList>
            <person name="Shin N.R."/>
            <person name="Okamura Y."/>
            <person name="Kirsch R."/>
            <person name="Pauchet Y."/>
        </authorList>
    </citation>
    <scope>NUCLEOTIDE SEQUENCE [LARGE SCALE GENOMIC DNA]</scope>
    <source>
        <strain evidence="1">EAD_L_NR</strain>
    </source>
</reference>